<evidence type="ECO:0000313" key="3">
    <source>
        <dbReference type="Proteomes" id="UP001218188"/>
    </source>
</evidence>
<accession>A0AAD6WXW7</accession>
<sequence>MSWAQPARRRRMIPNAPPPQRRLRSAARTDKDRPGSARLTCGTDTHPCGAPAQRRELRAESRGGIIQLVVTSNSARLLQRRSIKSLRAHAHPPTSLPSSQKETNWGRDDLVSTTYYENMEAWKEGKIRGGLQGVSCIN</sequence>
<feature type="region of interest" description="Disordered" evidence="1">
    <location>
        <begin position="85"/>
        <end position="105"/>
    </location>
</feature>
<name>A0AAD6WXW7_9AGAR</name>
<proteinExistence type="predicted"/>
<gene>
    <name evidence="2" type="ORF">C8F04DRAFT_1189567</name>
</gene>
<dbReference type="Proteomes" id="UP001218188">
    <property type="component" value="Unassembled WGS sequence"/>
</dbReference>
<dbReference type="EMBL" id="JARJCM010000124">
    <property type="protein sequence ID" value="KAJ7027441.1"/>
    <property type="molecule type" value="Genomic_DNA"/>
</dbReference>
<feature type="region of interest" description="Disordered" evidence="1">
    <location>
        <begin position="1"/>
        <end position="50"/>
    </location>
</feature>
<keyword evidence="3" id="KW-1185">Reference proteome</keyword>
<evidence type="ECO:0000313" key="2">
    <source>
        <dbReference type="EMBL" id="KAJ7027441.1"/>
    </source>
</evidence>
<reference evidence="2" key="1">
    <citation type="submission" date="2023-03" db="EMBL/GenBank/DDBJ databases">
        <title>Massive genome expansion in bonnet fungi (Mycena s.s.) driven by repeated elements and novel gene families across ecological guilds.</title>
        <authorList>
            <consortium name="Lawrence Berkeley National Laboratory"/>
            <person name="Harder C.B."/>
            <person name="Miyauchi S."/>
            <person name="Viragh M."/>
            <person name="Kuo A."/>
            <person name="Thoen E."/>
            <person name="Andreopoulos B."/>
            <person name="Lu D."/>
            <person name="Skrede I."/>
            <person name="Drula E."/>
            <person name="Henrissat B."/>
            <person name="Morin E."/>
            <person name="Kohler A."/>
            <person name="Barry K."/>
            <person name="LaButti K."/>
            <person name="Morin E."/>
            <person name="Salamov A."/>
            <person name="Lipzen A."/>
            <person name="Mereny Z."/>
            <person name="Hegedus B."/>
            <person name="Baldrian P."/>
            <person name="Stursova M."/>
            <person name="Weitz H."/>
            <person name="Taylor A."/>
            <person name="Grigoriev I.V."/>
            <person name="Nagy L.G."/>
            <person name="Martin F."/>
            <person name="Kauserud H."/>
        </authorList>
    </citation>
    <scope>NUCLEOTIDE SEQUENCE</scope>
    <source>
        <strain evidence="2">CBHHK200</strain>
    </source>
</reference>
<protein>
    <submittedName>
        <fullName evidence="2">Uncharacterized protein</fullName>
    </submittedName>
</protein>
<evidence type="ECO:0000256" key="1">
    <source>
        <dbReference type="SAM" id="MobiDB-lite"/>
    </source>
</evidence>
<organism evidence="2 3">
    <name type="scientific">Mycena alexandri</name>
    <dbReference type="NCBI Taxonomy" id="1745969"/>
    <lineage>
        <taxon>Eukaryota</taxon>
        <taxon>Fungi</taxon>
        <taxon>Dikarya</taxon>
        <taxon>Basidiomycota</taxon>
        <taxon>Agaricomycotina</taxon>
        <taxon>Agaricomycetes</taxon>
        <taxon>Agaricomycetidae</taxon>
        <taxon>Agaricales</taxon>
        <taxon>Marasmiineae</taxon>
        <taxon>Mycenaceae</taxon>
        <taxon>Mycena</taxon>
    </lineage>
</organism>
<comment type="caution">
    <text evidence="2">The sequence shown here is derived from an EMBL/GenBank/DDBJ whole genome shotgun (WGS) entry which is preliminary data.</text>
</comment>
<dbReference type="AlphaFoldDB" id="A0AAD6WXW7"/>